<dbReference type="STRING" id="1841861.GCA_900157365_02629"/>
<sequence length="177" mass="19353">MVELIEGGYQLTAQQLVPLSPADLLDWLCQPELMRQWMQGVGRVDVVDGNPCSRGCLTTVSLGMHSPFGGGEWNLTGRIDDIGPARLVRTYSMQTFHSGYTRTVSYDLAPDSVGTLLDCQVRTKIPGLRPRAARSGGKGEEKSLRHSLTLLSRLSAGERVAPLRRFISVSSRSPQAL</sequence>
<reference evidence="1 2" key="1">
    <citation type="submission" date="2017-01" db="EMBL/GenBank/DDBJ databases">
        <authorList>
            <consortium name="Urmite Genomes"/>
        </authorList>
    </citation>
    <scope>NUCLEOTIDE SEQUENCE [LARGE SCALE GENOMIC DNA]</scope>
    <source>
        <strain evidence="1 2">AB215</strain>
    </source>
</reference>
<dbReference type="AlphaFoldDB" id="A0A2U3PEB2"/>
<protein>
    <submittedName>
        <fullName evidence="1">Mycobacterium numidiamassiliense ORFan</fullName>
    </submittedName>
</protein>
<organism evidence="1 2">
    <name type="scientific">Mycobacterium numidiamassiliense</name>
    <dbReference type="NCBI Taxonomy" id="1841861"/>
    <lineage>
        <taxon>Bacteria</taxon>
        <taxon>Bacillati</taxon>
        <taxon>Actinomycetota</taxon>
        <taxon>Actinomycetes</taxon>
        <taxon>Mycobacteriales</taxon>
        <taxon>Mycobacteriaceae</taxon>
        <taxon>Mycobacterium</taxon>
    </lineage>
</organism>
<evidence type="ECO:0000313" key="1">
    <source>
        <dbReference type="EMBL" id="SPM42091.1"/>
    </source>
</evidence>
<keyword evidence="2" id="KW-1185">Reference proteome</keyword>
<gene>
    <name evidence="1" type="ORF">MNAB215_4309</name>
</gene>
<dbReference type="Proteomes" id="UP000240424">
    <property type="component" value="Unassembled WGS sequence"/>
</dbReference>
<dbReference type="SUPFAM" id="SSF55961">
    <property type="entry name" value="Bet v1-like"/>
    <property type="match status" value="1"/>
</dbReference>
<evidence type="ECO:0000313" key="2">
    <source>
        <dbReference type="Proteomes" id="UP000240424"/>
    </source>
</evidence>
<dbReference type="Gene3D" id="3.30.530.20">
    <property type="match status" value="1"/>
</dbReference>
<proteinExistence type="predicted"/>
<dbReference type="RefSeq" id="WP_077080599.1">
    <property type="nucleotide sequence ID" value="NZ_FUEZ01000004.1"/>
</dbReference>
<dbReference type="EMBL" id="FUEZ01000004">
    <property type="protein sequence ID" value="SPM42091.1"/>
    <property type="molecule type" value="Genomic_DNA"/>
</dbReference>
<name>A0A2U3PEB2_9MYCO</name>
<accession>A0A2U3PEB2</accession>
<dbReference type="InterPro" id="IPR023393">
    <property type="entry name" value="START-like_dom_sf"/>
</dbReference>